<organism evidence="1 2">
    <name type="scientific">Polyplax serrata</name>
    <name type="common">Common mouse louse</name>
    <dbReference type="NCBI Taxonomy" id="468196"/>
    <lineage>
        <taxon>Eukaryota</taxon>
        <taxon>Metazoa</taxon>
        <taxon>Ecdysozoa</taxon>
        <taxon>Arthropoda</taxon>
        <taxon>Hexapoda</taxon>
        <taxon>Insecta</taxon>
        <taxon>Pterygota</taxon>
        <taxon>Neoptera</taxon>
        <taxon>Paraneoptera</taxon>
        <taxon>Psocodea</taxon>
        <taxon>Troctomorpha</taxon>
        <taxon>Phthiraptera</taxon>
        <taxon>Anoplura</taxon>
        <taxon>Polyplacidae</taxon>
        <taxon>Polyplax</taxon>
    </lineage>
</organism>
<dbReference type="AlphaFoldDB" id="A0AAN8PDY0"/>
<name>A0AAN8PDY0_POLSC</name>
<gene>
    <name evidence="1" type="ORF">RUM43_007869</name>
</gene>
<evidence type="ECO:0000313" key="2">
    <source>
        <dbReference type="Proteomes" id="UP001372834"/>
    </source>
</evidence>
<dbReference type="Proteomes" id="UP001372834">
    <property type="component" value="Unassembled WGS sequence"/>
</dbReference>
<proteinExistence type="predicted"/>
<accession>A0AAN8PDY0</accession>
<comment type="caution">
    <text evidence="1">The sequence shown here is derived from an EMBL/GenBank/DDBJ whole genome shotgun (WGS) entry which is preliminary data.</text>
</comment>
<sequence>MAENKTFAGLLKLHVPNELNVMAAVIGEKAVNAKTAQGSPDNQNLGRFKKYKCHSEQLQQQRIKTDIKLFLNVILLRTFKLQIARTSHLRNKIYKSERHV</sequence>
<reference evidence="1 2" key="1">
    <citation type="submission" date="2023-10" db="EMBL/GenBank/DDBJ databases">
        <title>Genomes of two closely related lineages of the louse Polyplax serrata with different host specificities.</title>
        <authorList>
            <person name="Martinu J."/>
            <person name="Tarabai H."/>
            <person name="Stefka J."/>
            <person name="Hypsa V."/>
        </authorList>
    </citation>
    <scope>NUCLEOTIDE SEQUENCE [LARGE SCALE GENOMIC DNA]</scope>
    <source>
        <strain evidence="1">HR10_N</strain>
    </source>
</reference>
<dbReference type="EMBL" id="JAWJWE010000003">
    <property type="protein sequence ID" value="KAK6639596.1"/>
    <property type="molecule type" value="Genomic_DNA"/>
</dbReference>
<evidence type="ECO:0000313" key="1">
    <source>
        <dbReference type="EMBL" id="KAK6639596.1"/>
    </source>
</evidence>
<protein>
    <submittedName>
        <fullName evidence="1">Uncharacterized protein</fullName>
    </submittedName>
</protein>